<dbReference type="PANTHER" id="PTHR33734:SF22">
    <property type="entry name" value="MEMBRANE-BOUND LYTIC MUREIN TRANSGLYCOSYLASE D"/>
    <property type="match status" value="1"/>
</dbReference>
<dbReference type="PROSITE" id="PS51782">
    <property type="entry name" value="LYSM"/>
    <property type="match status" value="3"/>
</dbReference>
<dbReference type="InterPro" id="IPR008258">
    <property type="entry name" value="Transglycosylase_SLT_dom_1"/>
</dbReference>
<evidence type="ECO:0000313" key="2">
    <source>
        <dbReference type="EMBL" id="MBD1401348.1"/>
    </source>
</evidence>
<dbReference type="RefSeq" id="WP_191156881.1">
    <property type="nucleotide sequence ID" value="NZ_JACWUN010000014.1"/>
</dbReference>
<proteinExistence type="predicted"/>
<dbReference type="InterPro" id="IPR036779">
    <property type="entry name" value="LysM_dom_sf"/>
</dbReference>
<feature type="domain" description="LysM" evidence="1">
    <location>
        <begin position="354"/>
        <end position="398"/>
    </location>
</feature>
<evidence type="ECO:0000259" key="1">
    <source>
        <dbReference type="PROSITE" id="PS51782"/>
    </source>
</evidence>
<dbReference type="SUPFAM" id="SSF54106">
    <property type="entry name" value="LysM domain"/>
    <property type="match status" value="3"/>
</dbReference>
<dbReference type="SUPFAM" id="SSF53955">
    <property type="entry name" value="Lysozyme-like"/>
    <property type="match status" value="1"/>
</dbReference>
<feature type="domain" description="LysM" evidence="1">
    <location>
        <begin position="487"/>
        <end position="531"/>
    </location>
</feature>
<keyword evidence="3" id="KW-1185">Reference proteome</keyword>
<dbReference type="InterPro" id="IPR018392">
    <property type="entry name" value="LysM"/>
</dbReference>
<sequence>MYRYFYLLFFLVPGLISCQLGSVVPDPVIDVKVKPNRTETDPAQTTVVPSDADPLLVHSILKGHELSSGLSESLDSFLQPQPLLPYVGDFPLSDHPRVMAFLDRYQGRQKSTLTAWLQRSGRYLPKMQLVFASEGLPLDLAYLAMIESGFNVRAYSWAHAAGPWQFIESTGQMYGLKNDWWQDDRLDLEHSTRAAARFLKDLYKRFDGDWYLAVAAYNAGPGRVSQAIRASGSRDFWDLADGGVLRTETIEYVPKLLAALHLARDPQAYGFADLELAEPIDYEVVTVESQTDLEIVAELSGAGYQKIKELNPALKRWSTPPGVKNYQVRVPVGTAEQFKQLYADLPAEQRVRYHRHQIKSGDTLLLLAKRYQIQVDDIIALNNISNPRALQLGRDLILPLREGFTQRPVESLADGYVRSRRRSYTVQSGDSLWSIARRFEVTEKQLRVWNTLGWSNMLRPGQVLLVSQPSSRVAQQAGTSPQPTAEVIYQVEPGDTLWGIGRRFAVNTDQIRQWNDLTREHILRPGQKLTLLVPAGRQG</sequence>
<evidence type="ECO:0000313" key="3">
    <source>
        <dbReference type="Proteomes" id="UP000632828"/>
    </source>
</evidence>
<dbReference type="InterPro" id="IPR023346">
    <property type="entry name" value="Lysozyme-like_dom_sf"/>
</dbReference>
<dbReference type="Gene3D" id="3.10.350.10">
    <property type="entry name" value="LysM domain"/>
    <property type="match status" value="3"/>
</dbReference>
<dbReference type="GO" id="GO:0008932">
    <property type="term" value="F:lytic endotransglycosylase activity"/>
    <property type="evidence" value="ECO:0007669"/>
    <property type="project" value="TreeGrafter"/>
</dbReference>
<dbReference type="CDD" id="cd00118">
    <property type="entry name" value="LysM"/>
    <property type="match status" value="3"/>
</dbReference>
<feature type="domain" description="LysM" evidence="1">
    <location>
        <begin position="422"/>
        <end position="466"/>
    </location>
</feature>
<dbReference type="CDD" id="cd16894">
    <property type="entry name" value="MltD-like"/>
    <property type="match status" value="1"/>
</dbReference>
<dbReference type="PANTHER" id="PTHR33734">
    <property type="entry name" value="LYSM DOMAIN-CONTAINING GPI-ANCHORED PROTEIN 2"/>
    <property type="match status" value="1"/>
</dbReference>
<name>A0A8J6QS05_9BACT</name>
<reference evidence="2" key="1">
    <citation type="submission" date="2020-09" db="EMBL/GenBank/DDBJ databases">
        <title>Pelobacter alkaliphilus sp. nov., a novel anaerobic arsenate-reducing bacterium from terrestrial mud volcano.</title>
        <authorList>
            <person name="Khomyakova M.A."/>
            <person name="Merkel A.Y."/>
            <person name="Slobodkin A.I."/>
        </authorList>
    </citation>
    <scope>NUCLEOTIDE SEQUENCE</scope>
    <source>
        <strain evidence="2">M08fum</strain>
    </source>
</reference>
<gene>
    <name evidence="2" type="ORF">ICT70_11755</name>
</gene>
<accession>A0A8J6QS05</accession>
<dbReference type="Pfam" id="PF01476">
    <property type="entry name" value="LysM"/>
    <property type="match status" value="3"/>
</dbReference>
<organism evidence="2 3">
    <name type="scientific">Pelovirga terrestris</name>
    <dbReference type="NCBI Taxonomy" id="2771352"/>
    <lineage>
        <taxon>Bacteria</taxon>
        <taxon>Pseudomonadati</taxon>
        <taxon>Thermodesulfobacteriota</taxon>
        <taxon>Desulfuromonadia</taxon>
        <taxon>Geobacterales</taxon>
        <taxon>Geobacteraceae</taxon>
        <taxon>Pelovirga</taxon>
    </lineage>
</organism>
<comment type="caution">
    <text evidence="2">The sequence shown here is derived from an EMBL/GenBank/DDBJ whole genome shotgun (WGS) entry which is preliminary data.</text>
</comment>
<dbReference type="AlphaFoldDB" id="A0A8J6QS05"/>
<protein>
    <submittedName>
        <fullName evidence="2">LysM peptidoglycan-binding domain-containing protein</fullName>
    </submittedName>
</protein>
<dbReference type="EMBL" id="JACWUN010000014">
    <property type="protein sequence ID" value="MBD1401348.1"/>
    <property type="molecule type" value="Genomic_DNA"/>
</dbReference>
<dbReference type="Pfam" id="PF01464">
    <property type="entry name" value="SLT"/>
    <property type="match status" value="1"/>
</dbReference>
<dbReference type="Proteomes" id="UP000632828">
    <property type="component" value="Unassembled WGS sequence"/>
</dbReference>
<dbReference type="SMART" id="SM00257">
    <property type="entry name" value="LysM"/>
    <property type="match status" value="3"/>
</dbReference>
<dbReference type="PROSITE" id="PS51257">
    <property type="entry name" value="PROKAR_LIPOPROTEIN"/>
    <property type="match status" value="1"/>
</dbReference>
<dbReference type="Gene3D" id="1.10.530.10">
    <property type="match status" value="1"/>
</dbReference>